<sequence>MQGIDFEKVLEIARLGIRRASLFMGFAVNMANNPNVCEYDLSHQTKYRVLPETNDENMLAEYKHEFRTWVIVNALRELHESFVEYMEKVNQACLTFDWVVGEKTPEECDRLQKKFHKAGFPDKFDILRRQFTVTTQHEHGWLSVNAARNCFTHRRGVVGREDFNEGNHLQLRWRALEIYFIPAGGTPVLNHDIPLDGLPMQGGALESKYVDRSCFFDKGQLVELSPLQLAEICAFADEAAVELANSAVEFARGKGISIGERPSGASDG</sequence>
<keyword evidence="2" id="KW-1185">Reference proteome</keyword>
<evidence type="ECO:0000313" key="1">
    <source>
        <dbReference type="EMBL" id="MBC3807625.1"/>
    </source>
</evidence>
<comment type="caution">
    <text evidence="1">The sequence shown here is derived from an EMBL/GenBank/DDBJ whole genome shotgun (WGS) entry which is preliminary data.</text>
</comment>
<accession>A0ABR6X4X7</accession>
<organism evidence="1 2">
    <name type="scientific">Undibacterium seohonense</name>
    <dbReference type="NCBI Taxonomy" id="1344950"/>
    <lineage>
        <taxon>Bacteria</taxon>
        <taxon>Pseudomonadati</taxon>
        <taxon>Pseudomonadota</taxon>
        <taxon>Betaproteobacteria</taxon>
        <taxon>Burkholderiales</taxon>
        <taxon>Oxalobacteraceae</taxon>
        <taxon>Undibacterium</taxon>
    </lineage>
</organism>
<evidence type="ECO:0000313" key="2">
    <source>
        <dbReference type="Proteomes" id="UP000648257"/>
    </source>
</evidence>
<reference evidence="1 2" key="1">
    <citation type="submission" date="2020-08" db="EMBL/GenBank/DDBJ databases">
        <title>Novel species isolated from subtropical streams in China.</title>
        <authorList>
            <person name="Lu H."/>
        </authorList>
    </citation>
    <scope>NUCLEOTIDE SEQUENCE [LARGE SCALE GENOMIC DNA]</scope>
    <source>
        <strain evidence="1 2">KACC 16656</strain>
    </source>
</reference>
<name>A0ABR6X4X7_9BURK</name>
<proteinExistence type="predicted"/>
<dbReference type="Proteomes" id="UP000648257">
    <property type="component" value="Unassembled WGS sequence"/>
</dbReference>
<protein>
    <submittedName>
        <fullName evidence="1">Uncharacterized protein</fullName>
    </submittedName>
</protein>
<dbReference type="RefSeq" id="WP_186922713.1">
    <property type="nucleotide sequence ID" value="NZ_JACOFW010000009.1"/>
</dbReference>
<dbReference type="EMBL" id="JACOFW010000009">
    <property type="protein sequence ID" value="MBC3807625.1"/>
    <property type="molecule type" value="Genomic_DNA"/>
</dbReference>
<gene>
    <name evidence="1" type="ORF">H8K52_09750</name>
</gene>